<dbReference type="Gene3D" id="3.40.50.300">
    <property type="entry name" value="P-loop containing nucleotide triphosphate hydrolases"/>
    <property type="match status" value="1"/>
</dbReference>
<evidence type="ECO:0000256" key="1">
    <source>
        <dbReference type="SAM" id="MobiDB-lite"/>
    </source>
</evidence>
<dbReference type="SUPFAM" id="SSF52540">
    <property type="entry name" value="P-loop containing nucleoside triphosphate hydrolases"/>
    <property type="match status" value="1"/>
</dbReference>
<dbReference type="OrthoDB" id="4540853at2759"/>
<dbReference type="EMBL" id="NPHW01004934">
    <property type="protein sequence ID" value="OXV07313.1"/>
    <property type="molecule type" value="Genomic_DNA"/>
</dbReference>
<dbReference type="PANTHER" id="PTHR47642">
    <property type="entry name" value="ATP-DEPENDENT DNA HELICASE"/>
    <property type="match status" value="1"/>
</dbReference>
<protein>
    <recommendedName>
        <fullName evidence="4">Helitron helicase-like domain-containing protein</fullName>
    </recommendedName>
</protein>
<organism evidence="2 3">
    <name type="scientific">Elaphomyces granulatus</name>
    <dbReference type="NCBI Taxonomy" id="519963"/>
    <lineage>
        <taxon>Eukaryota</taxon>
        <taxon>Fungi</taxon>
        <taxon>Dikarya</taxon>
        <taxon>Ascomycota</taxon>
        <taxon>Pezizomycotina</taxon>
        <taxon>Eurotiomycetes</taxon>
        <taxon>Eurotiomycetidae</taxon>
        <taxon>Eurotiales</taxon>
        <taxon>Elaphomycetaceae</taxon>
        <taxon>Elaphomyces</taxon>
    </lineage>
</organism>
<evidence type="ECO:0000313" key="2">
    <source>
        <dbReference type="EMBL" id="OXV07313.1"/>
    </source>
</evidence>
<name>A0A232LT14_9EURO</name>
<dbReference type="AlphaFoldDB" id="A0A232LT14"/>
<evidence type="ECO:0000313" key="3">
    <source>
        <dbReference type="Proteomes" id="UP000243515"/>
    </source>
</evidence>
<feature type="compositionally biased region" description="Acidic residues" evidence="1">
    <location>
        <begin position="268"/>
        <end position="279"/>
    </location>
</feature>
<accession>A0A232LT14</accession>
<keyword evidence="3" id="KW-1185">Reference proteome</keyword>
<proteinExistence type="predicted"/>
<dbReference type="InterPro" id="IPR051055">
    <property type="entry name" value="PIF1_helicase"/>
</dbReference>
<sequence>MRRMPRYEAWSTGTSAERIRIARGNLRDNPLIAAYWCEVLHNKFNVVDDWYRYEWQGRGSSHCHGTYWSEGAPDPEDAQLSDAAREAFAKWWGIHITAVNPEPGRDFQARDEGSAISLPHSVQDNNIGHLSAILNRVQRHHCSDTYCLRKEKRTGGVFPVTIAYAITVHKAQGITVEQAVLNITDRDFAPGLTYVATSRVKSLYGLLFEESFDFERFRPTESATSRMRKEDIARRRHEHYGCLPVDSSSPAPISPPLPSENDPAYDSSESDSYDFLYDD</sequence>
<dbReference type="PANTHER" id="PTHR47642:SF3">
    <property type="entry name" value="ATP-DEPENDENT DNA HELICASE"/>
    <property type="match status" value="1"/>
</dbReference>
<dbReference type="CDD" id="cd18809">
    <property type="entry name" value="SF1_C_RecD"/>
    <property type="match status" value="1"/>
</dbReference>
<evidence type="ECO:0008006" key="4">
    <source>
        <dbReference type="Google" id="ProtNLM"/>
    </source>
</evidence>
<dbReference type="InterPro" id="IPR027417">
    <property type="entry name" value="P-loop_NTPase"/>
</dbReference>
<reference evidence="2 3" key="1">
    <citation type="journal article" date="2015" name="Environ. Microbiol.">
        <title>Metagenome sequence of Elaphomyces granulatus from sporocarp tissue reveals Ascomycota ectomycorrhizal fingerprints of genome expansion and a Proteobacteria-rich microbiome.</title>
        <authorList>
            <person name="Quandt C.A."/>
            <person name="Kohler A."/>
            <person name="Hesse C.N."/>
            <person name="Sharpton T.J."/>
            <person name="Martin F."/>
            <person name="Spatafora J.W."/>
        </authorList>
    </citation>
    <scope>NUCLEOTIDE SEQUENCE [LARGE SCALE GENOMIC DNA]</scope>
    <source>
        <strain evidence="2 3">OSC145934</strain>
    </source>
</reference>
<comment type="caution">
    <text evidence="2">The sequence shown here is derived from an EMBL/GenBank/DDBJ whole genome shotgun (WGS) entry which is preliminary data.</text>
</comment>
<feature type="region of interest" description="Disordered" evidence="1">
    <location>
        <begin position="241"/>
        <end position="279"/>
    </location>
</feature>
<dbReference type="Proteomes" id="UP000243515">
    <property type="component" value="Unassembled WGS sequence"/>
</dbReference>
<gene>
    <name evidence="2" type="ORF">Egran_04923</name>
</gene>